<dbReference type="SUPFAM" id="SSF143422">
    <property type="entry name" value="Transposase IS200-like"/>
    <property type="match status" value="1"/>
</dbReference>
<evidence type="ECO:0000313" key="3">
    <source>
        <dbReference type="Proteomes" id="UP000199488"/>
    </source>
</evidence>
<dbReference type="InterPro" id="IPR036515">
    <property type="entry name" value="Transposase_17_sf"/>
</dbReference>
<dbReference type="InterPro" id="IPR002686">
    <property type="entry name" value="Transposase_17"/>
</dbReference>
<dbReference type="EMBL" id="FNNC01000003">
    <property type="protein sequence ID" value="SDW53515.1"/>
    <property type="molecule type" value="Genomic_DNA"/>
</dbReference>
<organism evidence="2 3">
    <name type="scientific">Marinococcus luteus</name>
    <dbReference type="NCBI Taxonomy" id="1122204"/>
    <lineage>
        <taxon>Bacteria</taxon>
        <taxon>Bacillati</taxon>
        <taxon>Bacillota</taxon>
        <taxon>Bacilli</taxon>
        <taxon>Bacillales</taxon>
        <taxon>Bacillaceae</taxon>
        <taxon>Marinococcus</taxon>
    </lineage>
</organism>
<dbReference type="SMART" id="SM01321">
    <property type="entry name" value="Y1_Tnp"/>
    <property type="match status" value="1"/>
</dbReference>
<dbReference type="AlphaFoldDB" id="A0A1H2UBL6"/>
<evidence type="ECO:0000313" key="2">
    <source>
        <dbReference type="EMBL" id="SDW53515.1"/>
    </source>
</evidence>
<protein>
    <submittedName>
        <fullName evidence="2">REP element-mobilizing transposase RayT</fullName>
    </submittedName>
</protein>
<dbReference type="GO" id="GO:0006313">
    <property type="term" value="P:DNA transposition"/>
    <property type="evidence" value="ECO:0007669"/>
    <property type="project" value="InterPro"/>
</dbReference>
<evidence type="ECO:0000259" key="1">
    <source>
        <dbReference type="SMART" id="SM01321"/>
    </source>
</evidence>
<dbReference type="Gene3D" id="3.30.70.1290">
    <property type="entry name" value="Transposase IS200-like"/>
    <property type="match status" value="1"/>
</dbReference>
<reference evidence="2 3" key="1">
    <citation type="submission" date="2016-10" db="EMBL/GenBank/DDBJ databases">
        <authorList>
            <person name="de Groot N.N."/>
        </authorList>
    </citation>
    <scope>NUCLEOTIDE SEQUENCE [LARGE SCALE GENOMIC DNA]</scope>
    <source>
        <strain evidence="2 3">DSM 23126</strain>
    </source>
</reference>
<dbReference type="PANTHER" id="PTHR34322:SF2">
    <property type="entry name" value="TRANSPOSASE IS200-LIKE DOMAIN-CONTAINING PROTEIN"/>
    <property type="match status" value="1"/>
</dbReference>
<feature type="domain" description="Transposase IS200-like" evidence="1">
    <location>
        <begin position="9"/>
        <end position="123"/>
    </location>
</feature>
<accession>A0A1H2UBL6</accession>
<dbReference type="GO" id="GO:0003677">
    <property type="term" value="F:DNA binding"/>
    <property type="evidence" value="ECO:0007669"/>
    <property type="project" value="InterPro"/>
</dbReference>
<gene>
    <name evidence="2" type="ORF">SAMN05421781_1651</name>
</gene>
<dbReference type="RefSeq" id="WP_176967709.1">
    <property type="nucleotide sequence ID" value="NZ_FNNC01000003.1"/>
</dbReference>
<keyword evidence="3" id="KW-1185">Reference proteome</keyword>
<dbReference type="Proteomes" id="UP000199488">
    <property type="component" value="Unassembled WGS sequence"/>
</dbReference>
<dbReference type="PANTHER" id="PTHR34322">
    <property type="entry name" value="TRANSPOSASE, Y1_TNP DOMAIN-CONTAINING"/>
    <property type="match status" value="1"/>
</dbReference>
<sequence length="188" mass="22312">MPREERLWFPGTVYYITAAGASNRTLFPDEKDYKQYVYLLAKVINTTKLDLHAYCLLPDSIHLLAESTYVSISTIMRELHASYAMHYRRHYETGGPIFQSRYHSELLPDETSFFEQSRRIHLLPSEKLDHPYPGTYRWCSARDYLAPQSEYAPRHPFLSLDRTLAFFPSPRHEYFHRFLYHTSVTQTH</sequence>
<name>A0A1H2UBL6_9BACI</name>
<dbReference type="Pfam" id="PF01797">
    <property type="entry name" value="Y1_Tnp"/>
    <property type="match status" value="1"/>
</dbReference>
<dbReference type="GO" id="GO:0004803">
    <property type="term" value="F:transposase activity"/>
    <property type="evidence" value="ECO:0007669"/>
    <property type="project" value="InterPro"/>
</dbReference>
<proteinExistence type="predicted"/>